<dbReference type="InterPro" id="IPR015943">
    <property type="entry name" value="WD40/YVTN_repeat-like_dom_sf"/>
</dbReference>
<organism evidence="5 6">
    <name type="scientific">Eremothecium sinecaudum</name>
    <dbReference type="NCBI Taxonomy" id="45286"/>
    <lineage>
        <taxon>Eukaryota</taxon>
        <taxon>Fungi</taxon>
        <taxon>Dikarya</taxon>
        <taxon>Ascomycota</taxon>
        <taxon>Saccharomycotina</taxon>
        <taxon>Saccharomycetes</taxon>
        <taxon>Saccharomycetales</taxon>
        <taxon>Saccharomycetaceae</taxon>
        <taxon>Eremothecium</taxon>
    </lineage>
</organism>
<dbReference type="Gene3D" id="2.130.10.10">
    <property type="entry name" value="YVTN repeat-like/Quinoprotein amine dehydrogenase"/>
    <property type="match status" value="2"/>
</dbReference>
<feature type="repeat" description="WD" evidence="3">
    <location>
        <begin position="265"/>
        <end position="287"/>
    </location>
</feature>
<dbReference type="InterPro" id="IPR036322">
    <property type="entry name" value="WD40_repeat_dom_sf"/>
</dbReference>
<evidence type="ECO:0000256" key="1">
    <source>
        <dbReference type="ARBA" id="ARBA00022574"/>
    </source>
</evidence>
<evidence type="ECO:0000313" key="6">
    <source>
        <dbReference type="Proteomes" id="UP000243052"/>
    </source>
</evidence>
<evidence type="ECO:0000259" key="4">
    <source>
        <dbReference type="Pfam" id="PF12894"/>
    </source>
</evidence>
<name>A0A125RDX7_9SACH</name>
<dbReference type="InterPro" id="IPR001680">
    <property type="entry name" value="WD40_rpt"/>
</dbReference>
<dbReference type="GO" id="GO:0030864">
    <property type="term" value="C:cortical actin cytoskeleton"/>
    <property type="evidence" value="ECO:0007669"/>
    <property type="project" value="TreeGrafter"/>
</dbReference>
<proteinExistence type="predicted"/>
<dbReference type="RefSeq" id="XP_017985857.1">
    <property type="nucleotide sequence ID" value="XM_018130047.1"/>
</dbReference>
<reference evidence="5 6" key="1">
    <citation type="submission" date="2016-01" db="EMBL/GenBank/DDBJ databases">
        <title>Genome sequence of the yeast Holleya sinecauda.</title>
        <authorList>
            <person name="Dietrich F.S."/>
        </authorList>
    </citation>
    <scope>NUCLEOTIDE SEQUENCE [LARGE SCALE GENOMIC DNA]</scope>
    <source>
        <strain evidence="5 6">ATCC 58844</strain>
    </source>
</reference>
<feature type="repeat" description="WD" evidence="3">
    <location>
        <begin position="571"/>
        <end position="606"/>
    </location>
</feature>
<sequence length="606" mass="66175">MGSIHLENTLVSQPSVKQNFTTHLSYDAASNSIAYPSGKSAIIRSLDNNSIIQFTGHGTSLVTVVRFCSKIGSNIMCSGDDSGKVIVWSYSSDADTYGVFETKALSEFQVLSGPITDISWDFEGSRLCVVGDGRDKFGAFITCDTGNSLGEVLGHSARVNACHFKQSRPMRAMTVGYNGKVVFYKGPPFRFASSDTHHGQGMFVRDVKFSPGIGKYAVSVGSDRKIVVYNGTTGEFIKYLEDKTEGCSGLFALAWVDEGDASTRFATVSADGYVRLWDVESGKLLQKWRVGTKTLDQQVGIAITKNHEILSLSLDGSISIFKIDKGEPIKKLVGHNKGVTTLAVNPLVTASYDGAVFKWSKEGLPTMTCGHSNKVISIENYDETTTTVSWDNTLKVSGKVQYNFTEQPRISHTYKGSVAVVTESGNLMLLDSLNGKLVGERNLNQSVTAVTLRNKYLAVGYETSNVIEVFSAGNLNESFVLPTTLRATPSALSLSLSEHYLAAGDTTGKIVLYDLETKTVKTSRWSFHTGKITSMAWRPDEEEEDYVATVSLDTHIFIYSVKKPMKVIKKLNAHKDGINHVEWESPTNIVTAGADACVNNWNVTFP</sequence>
<dbReference type="AlphaFoldDB" id="A0A125RDX7"/>
<dbReference type="Pfam" id="PF00400">
    <property type="entry name" value="WD40"/>
    <property type="match status" value="1"/>
</dbReference>
<dbReference type="OrthoDB" id="2306at2759"/>
<keyword evidence="1 3" id="KW-0853">WD repeat</keyword>
<accession>A0A125RDX7</accession>
<dbReference type="PROSITE" id="PS50294">
    <property type="entry name" value="WD_REPEATS_REGION"/>
    <property type="match status" value="1"/>
</dbReference>
<dbReference type="SMART" id="SM00320">
    <property type="entry name" value="WD40"/>
    <property type="match status" value="10"/>
</dbReference>
<keyword evidence="2" id="KW-0677">Repeat</keyword>
<dbReference type="GO" id="GO:0030042">
    <property type="term" value="P:actin filament depolymerization"/>
    <property type="evidence" value="ECO:0007669"/>
    <property type="project" value="TreeGrafter"/>
</dbReference>
<dbReference type="STRING" id="45286.A0A125RDX7"/>
<dbReference type="PANTHER" id="PTHR19856:SF0">
    <property type="entry name" value="WD REPEAT-CONTAINING PROTEIN 1"/>
    <property type="match status" value="1"/>
</dbReference>
<evidence type="ECO:0000256" key="3">
    <source>
        <dbReference type="PROSITE-ProRule" id="PRU00221"/>
    </source>
</evidence>
<keyword evidence="6" id="KW-1185">Reference proteome</keyword>
<dbReference type="PROSITE" id="PS50082">
    <property type="entry name" value="WD_REPEATS_2"/>
    <property type="match status" value="2"/>
</dbReference>
<evidence type="ECO:0000313" key="5">
    <source>
        <dbReference type="EMBL" id="AMD18861.1"/>
    </source>
</evidence>
<dbReference type="EMBL" id="CP014242">
    <property type="protein sequence ID" value="AMD18861.1"/>
    <property type="molecule type" value="Genomic_DNA"/>
</dbReference>
<dbReference type="FunFam" id="2.130.10.10:FF:000102">
    <property type="entry name" value="Actin-interacting protein 1"/>
    <property type="match status" value="1"/>
</dbReference>
<dbReference type="Pfam" id="PF12894">
    <property type="entry name" value="ANAPC4_WD40"/>
    <property type="match status" value="1"/>
</dbReference>
<evidence type="ECO:0000256" key="2">
    <source>
        <dbReference type="ARBA" id="ARBA00022737"/>
    </source>
</evidence>
<dbReference type="InterPro" id="IPR024977">
    <property type="entry name" value="Apc4-like_WD40_dom"/>
</dbReference>
<dbReference type="SUPFAM" id="SSF50978">
    <property type="entry name" value="WD40 repeat-like"/>
    <property type="match status" value="2"/>
</dbReference>
<dbReference type="GeneID" id="28722041"/>
<dbReference type="PANTHER" id="PTHR19856">
    <property type="entry name" value="WD-REPEATCONTAINING PROTEIN WDR1"/>
    <property type="match status" value="1"/>
</dbReference>
<protein>
    <submittedName>
        <fullName evidence="5">HBL041Wp</fullName>
    </submittedName>
</protein>
<dbReference type="GO" id="GO:0051015">
    <property type="term" value="F:actin filament binding"/>
    <property type="evidence" value="ECO:0007669"/>
    <property type="project" value="TreeGrafter"/>
</dbReference>
<feature type="domain" description="Anaphase-promoting complex subunit 4-like WD40" evidence="4">
    <location>
        <begin position="500"/>
        <end position="585"/>
    </location>
</feature>
<gene>
    <name evidence="5" type="ORF">AW171_hschr2383</name>
</gene>
<dbReference type="Proteomes" id="UP000243052">
    <property type="component" value="Chromosome ii"/>
</dbReference>